<gene>
    <name evidence="2" type="ORF">BDV96DRAFT_662279</name>
</gene>
<evidence type="ECO:0000313" key="2">
    <source>
        <dbReference type="EMBL" id="KAF2113223.1"/>
    </source>
</evidence>
<evidence type="ECO:0000313" key="3">
    <source>
        <dbReference type="Proteomes" id="UP000799770"/>
    </source>
</evidence>
<sequence>MANKPGFDRRQDQRSPHTYELTPPLLTKALQYFARKVEEDGCRLQERQHPIGEARSRLSAGLTAMYELSSRSQTGGSAFGGLPQGNLSPRLCWLTLGSSSFEYQRPRRVHWGIRRSAWLHGQGISTIREITWETTLPAPSGLCHLLKTASEASCPRTVAARPIAGPLERSPPELVKKHIRWNQSASAGVGSQLSMPSATSLRLQLKGRPASNKSPNISSRWNMDWHTATSYYSSGLRAKKDGRCVVPSPRRAANRHHGGHGKRTHYSTGPSDRKARERRTATRIFVVIASSP</sequence>
<evidence type="ECO:0000256" key="1">
    <source>
        <dbReference type="SAM" id="MobiDB-lite"/>
    </source>
</evidence>
<reference evidence="2" key="1">
    <citation type="journal article" date="2020" name="Stud. Mycol.">
        <title>101 Dothideomycetes genomes: a test case for predicting lifestyles and emergence of pathogens.</title>
        <authorList>
            <person name="Haridas S."/>
            <person name="Albert R."/>
            <person name="Binder M."/>
            <person name="Bloem J."/>
            <person name="Labutti K."/>
            <person name="Salamov A."/>
            <person name="Andreopoulos B."/>
            <person name="Baker S."/>
            <person name="Barry K."/>
            <person name="Bills G."/>
            <person name="Bluhm B."/>
            <person name="Cannon C."/>
            <person name="Castanera R."/>
            <person name="Culley D."/>
            <person name="Daum C."/>
            <person name="Ezra D."/>
            <person name="Gonzalez J."/>
            <person name="Henrissat B."/>
            <person name="Kuo A."/>
            <person name="Liang C."/>
            <person name="Lipzen A."/>
            <person name="Lutzoni F."/>
            <person name="Magnuson J."/>
            <person name="Mondo S."/>
            <person name="Nolan M."/>
            <person name="Ohm R."/>
            <person name="Pangilinan J."/>
            <person name="Park H.-J."/>
            <person name="Ramirez L."/>
            <person name="Alfaro M."/>
            <person name="Sun H."/>
            <person name="Tritt A."/>
            <person name="Yoshinaga Y."/>
            <person name="Zwiers L.-H."/>
            <person name="Turgeon B."/>
            <person name="Goodwin S."/>
            <person name="Spatafora J."/>
            <person name="Crous P."/>
            <person name="Grigoriev I."/>
        </authorList>
    </citation>
    <scope>NUCLEOTIDE SEQUENCE</scope>
    <source>
        <strain evidence="2">CBS 627.86</strain>
    </source>
</reference>
<feature type="region of interest" description="Disordered" evidence="1">
    <location>
        <begin position="248"/>
        <end position="279"/>
    </location>
</feature>
<dbReference type="EMBL" id="ML977328">
    <property type="protein sequence ID" value="KAF2113223.1"/>
    <property type="molecule type" value="Genomic_DNA"/>
</dbReference>
<accession>A0A6A5Z2J1</accession>
<dbReference type="AlphaFoldDB" id="A0A6A5Z2J1"/>
<feature type="compositionally biased region" description="Basic and acidic residues" evidence="1">
    <location>
        <begin position="1"/>
        <end position="17"/>
    </location>
</feature>
<feature type="compositionally biased region" description="Basic residues" evidence="1">
    <location>
        <begin position="252"/>
        <end position="265"/>
    </location>
</feature>
<protein>
    <submittedName>
        <fullName evidence="2">Uncharacterized protein</fullName>
    </submittedName>
</protein>
<name>A0A6A5Z2J1_9PLEO</name>
<dbReference type="Proteomes" id="UP000799770">
    <property type="component" value="Unassembled WGS sequence"/>
</dbReference>
<proteinExistence type="predicted"/>
<keyword evidence="3" id="KW-1185">Reference proteome</keyword>
<feature type="region of interest" description="Disordered" evidence="1">
    <location>
        <begin position="1"/>
        <end position="21"/>
    </location>
</feature>
<organism evidence="2 3">
    <name type="scientific">Lophiotrema nucula</name>
    <dbReference type="NCBI Taxonomy" id="690887"/>
    <lineage>
        <taxon>Eukaryota</taxon>
        <taxon>Fungi</taxon>
        <taxon>Dikarya</taxon>
        <taxon>Ascomycota</taxon>
        <taxon>Pezizomycotina</taxon>
        <taxon>Dothideomycetes</taxon>
        <taxon>Pleosporomycetidae</taxon>
        <taxon>Pleosporales</taxon>
        <taxon>Lophiotremataceae</taxon>
        <taxon>Lophiotrema</taxon>
    </lineage>
</organism>